<name>A0A4R6QR25_9BURK</name>
<reference evidence="1 2" key="1">
    <citation type="submission" date="2019-03" db="EMBL/GenBank/DDBJ databases">
        <title>Genomic Encyclopedia of Type Strains, Phase IV (KMG-IV): sequencing the most valuable type-strain genomes for metagenomic binning, comparative biology and taxonomic classification.</title>
        <authorList>
            <person name="Goeker M."/>
        </authorList>
    </citation>
    <scope>NUCLEOTIDE SEQUENCE [LARGE SCALE GENOMIC DNA]</scope>
    <source>
        <strain evidence="1 2">DSM 16998</strain>
    </source>
</reference>
<organism evidence="1 2">
    <name type="scientific">Roseateles toxinivorans</name>
    <dbReference type="NCBI Taxonomy" id="270368"/>
    <lineage>
        <taxon>Bacteria</taxon>
        <taxon>Pseudomonadati</taxon>
        <taxon>Pseudomonadota</taxon>
        <taxon>Betaproteobacteria</taxon>
        <taxon>Burkholderiales</taxon>
        <taxon>Sphaerotilaceae</taxon>
        <taxon>Roseateles</taxon>
    </lineage>
</organism>
<dbReference type="Proteomes" id="UP000295361">
    <property type="component" value="Unassembled WGS sequence"/>
</dbReference>
<dbReference type="CDD" id="cd21471">
    <property type="entry name" value="CrtC-like"/>
    <property type="match status" value="1"/>
</dbReference>
<dbReference type="EMBL" id="SNXS01000003">
    <property type="protein sequence ID" value="TDP71744.1"/>
    <property type="molecule type" value="Genomic_DNA"/>
</dbReference>
<dbReference type="AlphaFoldDB" id="A0A4R6QR25"/>
<evidence type="ECO:0000313" key="2">
    <source>
        <dbReference type="Proteomes" id="UP000295361"/>
    </source>
</evidence>
<accession>A0A4R6QR25</accession>
<dbReference type="InParanoid" id="A0A4R6QR25"/>
<protein>
    <submittedName>
        <fullName evidence="1">Hydroxyneurosporene synthase</fullName>
    </submittedName>
</protein>
<proteinExistence type="predicted"/>
<evidence type="ECO:0000313" key="1">
    <source>
        <dbReference type="EMBL" id="TDP71744.1"/>
    </source>
</evidence>
<gene>
    <name evidence="1" type="ORF">DES47_103727</name>
</gene>
<keyword evidence="2" id="KW-1185">Reference proteome</keyword>
<sequence>MFSPYYAMARRRHGGAKVPAEQHCALNLSLYRRAPGAASYQRLWAMTERGAGQLQRSATRLAIGPSQLRWAADGLHIDVDEWTVPWPQRLRGHIHLQPGARPGPAFKLDGAGRHIWQAISPLARVSVSFQAPALRWEGEAYLDCNQGSRPLERDFDHWHWSRERQPDGRCRVLYDLCTLDGQHSAMDLQLQKDGQCRALAPDPPCPLPSTAWGIQRSSRAPADATPRVTATLESGPFYARSLLVNGNGGLAVHESLSLRRFASPLVQAMLPFRMPRRAGAR</sequence>
<dbReference type="RefSeq" id="WP_208115005.1">
    <property type="nucleotide sequence ID" value="NZ_SNXS01000003.1"/>
</dbReference>
<dbReference type="SUPFAM" id="SSF159245">
    <property type="entry name" value="AttH-like"/>
    <property type="match status" value="1"/>
</dbReference>
<comment type="caution">
    <text evidence="1">The sequence shown here is derived from an EMBL/GenBank/DDBJ whole genome shotgun (WGS) entry which is preliminary data.</text>
</comment>